<evidence type="ECO:0000256" key="8">
    <source>
        <dbReference type="ARBA" id="ARBA00022989"/>
    </source>
</evidence>
<evidence type="ECO:0000256" key="12">
    <source>
        <dbReference type="RuleBase" id="RU365087"/>
    </source>
</evidence>
<evidence type="ECO:0000256" key="10">
    <source>
        <dbReference type="ARBA" id="ARBA00023136"/>
    </source>
</evidence>
<comment type="function">
    <text evidence="11 12">Involved in protein export. Participates in an early event of protein translocation.</text>
</comment>
<evidence type="ECO:0000313" key="15">
    <source>
        <dbReference type="Proteomes" id="UP000672602"/>
    </source>
</evidence>
<dbReference type="AlphaFoldDB" id="A0A8J7UZA7"/>
<keyword evidence="15" id="KW-1185">Reference proteome</keyword>
<evidence type="ECO:0000256" key="11">
    <source>
        <dbReference type="ARBA" id="ARBA00025182"/>
    </source>
</evidence>
<dbReference type="PANTHER" id="PTHR34182">
    <property type="entry name" value="PROTEIN-EXPORT MEMBRANE PROTEIN SECG"/>
    <property type="match status" value="1"/>
</dbReference>
<keyword evidence="7 12" id="KW-0653">Protein transport</keyword>
<dbReference type="Proteomes" id="UP000672602">
    <property type="component" value="Unassembled WGS sequence"/>
</dbReference>
<evidence type="ECO:0000256" key="6">
    <source>
        <dbReference type="ARBA" id="ARBA00022692"/>
    </source>
</evidence>
<proteinExistence type="inferred from homology"/>
<sequence>MENILLVIHLLIALALVGTVLMQRSEGGALGIGGGGGGGAGGPGMFSARGAANALTRTTAILAAAFMATSLALAILAGTETEHDSIFNSATPEASQEAPAAPAADEGPSVPLSE</sequence>
<dbReference type="PRINTS" id="PR01651">
    <property type="entry name" value="SECGEXPORT"/>
</dbReference>
<evidence type="ECO:0000256" key="9">
    <source>
        <dbReference type="ARBA" id="ARBA00023010"/>
    </source>
</evidence>
<dbReference type="InterPro" id="IPR004692">
    <property type="entry name" value="SecG"/>
</dbReference>
<dbReference type="PANTHER" id="PTHR34182:SF1">
    <property type="entry name" value="PROTEIN-EXPORT MEMBRANE PROTEIN SECG"/>
    <property type="match status" value="1"/>
</dbReference>
<feature type="region of interest" description="Disordered" evidence="13">
    <location>
        <begin position="86"/>
        <end position="114"/>
    </location>
</feature>
<keyword evidence="5 12" id="KW-1003">Cell membrane</keyword>
<feature type="transmembrane region" description="Helical" evidence="12">
    <location>
        <begin position="54"/>
        <end position="77"/>
    </location>
</feature>
<dbReference type="NCBIfam" id="TIGR00810">
    <property type="entry name" value="secG"/>
    <property type="match status" value="1"/>
</dbReference>
<reference evidence="14" key="1">
    <citation type="submission" date="2021-04" db="EMBL/GenBank/DDBJ databases">
        <authorList>
            <person name="Zhang D.-C."/>
        </authorList>
    </citation>
    <scope>NUCLEOTIDE SEQUENCE</scope>
    <source>
        <strain evidence="14">CGMCC 1.15697</strain>
    </source>
</reference>
<evidence type="ECO:0000313" key="14">
    <source>
        <dbReference type="EMBL" id="MBP5855481.1"/>
    </source>
</evidence>
<dbReference type="GO" id="GO:0043952">
    <property type="term" value="P:protein transport by the Sec complex"/>
    <property type="evidence" value="ECO:0007669"/>
    <property type="project" value="TreeGrafter"/>
</dbReference>
<evidence type="ECO:0000256" key="4">
    <source>
        <dbReference type="ARBA" id="ARBA00022448"/>
    </source>
</evidence>
<gene>
    <name evidence="14" type="primary">secG</name>
    <name evidence="14" type="ORF">KAJ83_00540</name>
</gene>
<evidence type="ECO:0000256" key="13">
    <source>
        <dbReference type="SAM" id="MobiDB-lite"/>
    </source>
</evidence>
<keyword evidence="8 12" id="KW-1133">Transmembrane helix</keyword>
<dbReference type="EMBL" id="JAGMWN010000001">
    <property type="protein sequence ID" value="MBP5855481.1"/>
    <property type="molecule type" value="Genomic_DNA"/>
</dbReference>
<dbReference type="GO" id="GO:0065002">
    <property type="term" value="P:intracellular protein transmembrane transport"/>
    <property type="evidence" value="ECO:0007669"/>
    <property type="project" value="TreeGrafter"/>
</dbReference>
<evidence type="ECO:0000256" key="1">
    <source>
        <dbReference type="ARBA" id="ARBA00004651"/>
    </source>
</evidence>
<keyword evidence="6 12" id="KW-0812">Transmembrane</keyword>
<keyword evidence="4 12" id="KW-0813">Transport</keyword>
<name>A0A8J7UZA7_9PROT</name>
<feature type="compositionally biased region" description="Low complexity" evidence="13">
    <location>
        <begin position="89"/>
        <end position="114"/>
    </location>
</feature>
<dbReference type="RefSeq" id="WP_210680069.1">
    <property type="nucleotide sequence ID" value="NZ_JAGMWN010000001.1"/>
</dbReference>
<comment type="caution">
    <text evidence="14">The sequence shown here is derived from an EMBL/GenBank/DDBJ whole genome shotgun (WGS) entry which is preliminary data.</text>
</comment>
<comment type="similarity">
    <text evidence="2 12">Belongs to the SecG family.</text>
</comment>
<evidence type="ECO:0000256" key="2">
    <source>
        <dbReference type="ARBA" id="ARBA00008445"/>
    </source>
</evidence>
<protein>
    <recommendedName>
        <fullName evidence="3 12">Protein-export membrane protein SecG</fullName>
    </recommendedName>
</protein>
<dbReference type="GO" id="GO:0015450">
    <property type="term" value="F:protein-transporting ATPase activity"/>
    <property type="evidence" value="ECO:0007669"/>
    <property type="project" value="UniProtKB-UniRule"/>
</dbReference>
<dbReference type="Pfam" id="PF03840">
    <property type="entry name" value="SecG"/>
    <property type="match status" value="1"/>
</dbReference>
<comment type="caution">
    <text evidence="12">Lacks conserved residue(s) required for the propagation of feature annotation.</text>
</comment>
<keyword evidence="10 12" id="KW-0472">Membrane</keyword>
<organism evidence="14 15">
    <name type="scientific">Marivibrio halodurans</name>
    <dbReference type="NCBI Taxonomy" id="2039722"/>
    <lineage>
        <taxon>Bacteria</taxon>
        <taxon>Pseudomonadati</taxon>
        <taxon>Pseudomonadota</taxon>
        <taxon>Alphaproteobacteria</taxon>
        <taxon>Rhodospirillales</taxon>
        <taxon>Rhodospirillaceae</taxon>
        <taxon>Marivibrio</taxon>
    </lineage>
</organism>
<comment type="subcellular location">
    <subcellularLocation>
        <location evidence="1 12">Cell membrane</location>
        <topology evidence="1 12">Multi-pass membrane protein</topology>
    </subcellularLocation>
</comment>
<evidence type="ECO:0000256" key="5">
    <source>
        <dbReference type="ARBA" id="ARBA00022475"/>
    </source>
</evidence>
<evidence type="ECO:0000256" key="7">
    <source>
        <dbReference type="ARBA" id="ARBA00022927"/>
    </source>
</evidence>
<accession>A0A8J7UZA7</accession>
<dbReference type="GO" id="GO:0009306">
    <property type="term" value="P:protein secretion"/>
    <property type="evidence" value="ECO:0007669"/>
    <property type="project" value="UniProtKB-UniRule"/>
</dbReference>
<dbReference type="GO" id="GO:0005886">
    <property type="term" value="C:plasma membrane"/>
    <property type="evidence" value="ECO:0007669"/>
    <property type="project" value="UniProtKB-SubCell"/>
</dbReference>
<keyword evidence="9 12" id="KW-0811">Translocation</keyword>
<evidence type="ECO:0000256" key="3">
    <source>
        <dbReference type="ARBA" id="ARBA00017876"/>
    </source>
</evidence>